<dbReference type="GO" id="GO:0016020">
    <property type="term" value="C:membrane"/>
    <property type="evidence" value="ECO:0007669"/>
    <property type="project" value="UniProtKB-SubCell"/>
</dbReference>
<dbReference type="InterPro" id="IPR004089">
    <property type="entry name" value="MCPsignal_dom"/>
</dbReference>
<keyword evidence="5" id="KW-0175">Coiled coil</keyword>
<dbReference type="Gene3D" id="1.10.287.950">
    <property type="entry name" value="Methyl-accepting chemotaxis protein"/>
    <property type="match status" value="1"/>
</dbReference>
<keyword evidence="8" id="KW-1185">Reference proteome</keyword>
<sequence length="445" mass="45695">MSLLFSQHVHALAAAAAAGDRERVAALARRHPAAARALAPALAALAEGAPQAGAAVLHGARALEQQGIALNTARVLARALNEMGASLESCRQGVGNLTVAATAAAHGAREAEVAAARVRGGIARGVEAVSALDGQHRLLRSALSGMSQAHAQFADFSAEIRRLTAAVQEIAHQTNLVALNAAIEAARAGEAGRGFAVVADEVKQLAEKTAQATAEIEAVTTTMGEFSGQLDQAVDDGLRQLDQAGASASAAAAALGDADAAACEGGAKLAAVAEAAGGARQRTDAAAEALAALARRLEEARRQSESLIRSVLLAHRLNVTRLGADGAADAATVSHAIREASQGLRYALELAAQDPDTLDLRWLETEQPGEQIARWIERLTRTRGPHPALQTLTDAGRRYAARSAELAGMIAAGRAGEARSALHELDPELERISQSLATLAMGEAA</sequence>
<feature type="domain" description="Methyl-accepting transducer" evidence="6">
    <location>
        <begin position="76"/>
        <end position="298"/>
    </location>
</feature>
<proteinExistence type="inferred from homology"/>
<evidence type="ECO:0000256" key="5">
    <source>
        <dbReference type="SAM" id="Coils"/>
    </source>
</evidence>
<evidence type="ECO:0000259" key="6">
    <source>
        <dbReference type="PROSITE" id="PS50111"/>
    </source>
</evidence>
<evidence type="ECO:0000256" key="4">
    <source>
        <dbReference type="PROSITE-ProRule" id="PRU00284"/>
    </source>
</evidence>
<evidence type="ECO:0000256" key="2">
    <source>
        <dbReference type="ARBA" id="ARBA00023224"/>
    </source>
</evidence>
<name>A0A0K8QK69_9GAMM</name>
<dbReference type="GO" id="GO:0007165">
    <property type="term" value="P:signal transduction"/>
    <property type="evidence" value="ECO:0007669"/>
    <property type="project" value="UniProtKB-KW"/>
</dbReference>
<evidence type="ECO:0000313" key="8">
    <source>
        <dbReference type="Proteomes" id="UP000253740"/>
    </source>
</evidence>
<evidence type="ECO:0000256" key="1">
    <source>
        <dbReference type="ARBA" id="ARBA00004370"/>
    </source>
</evidence>
<dbReference type="PROSITE" id="PS50111">
    <property type="entry name" value="CHEMOTAXIS_TRANSDUC_2"/>
    <property type="match status" value="1"/>
</dbReference>
<dbReference type="PANTHER" id="PTHR32089:SF112">
    <property type="entry name" value="LYSOZYME-LIKE PROTEIN-RELATED"/>
    <property type="match status" value="1"/>
</dbReference>
<dbReference type="RefSeq" id="WP_062534835.1">
    <property type="nucleotide sequence ID" value="NZ_DF970155.1"/>
</dbReference>
<dbReference type="Proteomes" id="UP000253740">
    <property type="component" value="Unassembled WGS sequence"/>
</dbReference>
<feature type="coiled-coil region" evidence="5">
    <location>
        <begin position="283"/>
        <end position="310"/>
    </location>
</feature>
<comment type="subcellular location">
    <subcellularLocation>
        <location evidence="1">Membrane</location>
    </subcellularLocation>
</comment>
<organism evidence="7">
    <name type="scientific">Mizugakiibacter sediminis</name>
    <dbReference type="NCBI Taxonomy" id="1475481"/>
    <lineage>
        <taxon>Bacteria</taxon>
        <taxon>Pseudomonadati</taxon>
        <taxon>Pseudomonadota</taxon>
        <taxon>Gammaproteobacteria</taxon>
        <taxon>Lysobacterales</taxon>
        <taxon>Rhodanobacteraceae</taxon>
        <taxon>Mizugakiibacter</taxon>
    </lineage>
</organism>
<dbReference type="SUPFAM" id="SSF58104">
    <property type="entry name" value="Methyl-accepting chemotaxis protein (MCP) signaling domain"/>
    <property type="match status" value="1"/>
</dbReference>
<evidence type="ECO:0000256" key="3">
    <source>
        <dbReference type="ARBA" id="ARBA00029447"/>
    </source>
</evidence>
<accession>A0A0K8QK69</accession>
<dbReference type="PANTHER" id="PTHR32089">
    <property type="entry name" value="METHYL-ACCEPTING CHEMOTAXIS PROTEIN MCPB"/>
    <property type="match status" value="1"/>
</dbReference>
<dbReference type="SMART" id="SM00283">
    <property type="entry name" value="MA"/>
    <property type="match status" value="1"/>
</dbReference>
<dbReference type="InterPro" id="IPR004090">
    <property type="entry name" value="Chemotax_Me-accpt_rcpt"/>
</dbReference>
<reference evidence="7" key="1">
    <citation type="submission" date="2015-08" db="EMBL/GenBank/DDBJ databases">
        <title>Complete DNA Sequence of Pseudomonas syringae pv. actinidiae, the Causal Agent of Kiwifruit Canker Disease.</title>
        <authorList>
            <person name="Rikkerink E.H.A."/>
            <person name="Fineran P.C."/>
        </authorList>
    </citation>
    <scope>NUCLEOTIDE SEQUENCE</scope>
    <source>
        <strain evidence="7">SkMP5</strain>
    </source>
</reference>
<dbReference type="AlphaFoldDB" id="A0A0K8QK69"/>
<dbReference type="GO" id="GO:0004888">
    <property type="term" value="F:transmembrane signaling receptor activity"/>
    <property type="evidence" value="ECO:0007669"/>
    <property type="project" value="InterPro"/>
</dbReference>
<dbReference type="GO" id="GO:0006935">
    <property type="term" value="P:chemotaxis"/>
    <property type="evidence" value="ECO:0007669"/>
    <property type="project" value="InterPro"/>
</dbReference>
<dbReference type="PRINTS" id="PR00260">
    <property type="entry name" value="CHEMTRNSDUCR"/>
</dbReference>
<gene>
    <name evidence="7" type="ORF">MBSD_n0527</name>
</gene>
<dbReference type="Pfam" id="PF00015">
    <property type="entry name" value="MCPsignal"/>
    <property type="match status" value="1"/>
</dbReference>
<comment type="similarity">
    <text evidence="3">Belongs to the methyl-accepting chemotaxis (MCP) protein family.</text>
</comment>
<dbReference type="EMBL" id="DF970155">
    <property type="protein sequence ID" value="GAP65238.1"/>
    <property type="molecule type" value="Genomic_DNA"/>
</dbReference>
<evidence type="ECO:0000313" key="7">
    <source>
        <dbReference type="EMBL" id="GAP65238.1"/>
    </source>
</evidence>
<keyword evidence="2 4" id="KW-0807">Transducer</keyword>
<dbReference type="STRING" id="1475481.GCA_000953855_00536"/>
<protein>
    <submittedName>
        <fullName evidence="7">Methyl-accepting chemotaxis protein</fullName>
    </submittedName>
</protein>